<keyword evidence="2" id="KW-0812">Transmembrane</keyword>
<dbReference type="SUPFAM" id="SSF49265">
    <property type="entry name" value="Fibronectin type III"/>
    <property type="match status" value="1"/>
</dbReference>
<sequence length="447" mass="49466">MTQVRSLQGGPGNVTCLNNNILRIDCYWSGPELGHDADPWLLLTSHQVPGGRHRCTFRAGLCSVELPPEEVLVPTDSFSITLHLCIAGQERASLVEPQYLPRRHIKLDPPSGLQSNASSDYCLLTWRVNPALEPLEAFLAYELAFKRQEEPWQRARHKDRIVGVSRLVLEAAELAPGSPHEARLRVRMVQEEDMPEDERYEGTWSEWSLPVHFATPQRPEPWTPPWGQPDRSLVAVPFFLLLIGLSYLSFKLLPRVKQACHQHVPSPAVFFQPLYTEHHGNFQTWTGTHRVGLQLGQADISAQPAAPEPGCREAVALLTCSPAWPCLCLEEKCPPALGSEDMWPTGVLEWGDQPPAYLPQEEWAPVPPTRPGPPDSDWSYSDYCALGCHEEGHPSTPLGHTQSLVTAPALTCGFSWHQGDLGPQHGASCIEAGHLPNQGPSEGLLSA</sequence>
<accession>A0ABM0IRM4</accession>
<evidence type="ECO:0000256" key="6">
    <source>
        <dbReference type="ARBA" id="ARBA00023170"/>
    </source>
</evidence>
<comment type="subcellular location">
    <subcellularLocation>
        <location evidence="1">Membrane</location>
        <topology evidence="1">Single-pass type I membrane protein</topology>
    </subcellularLocation>
</comment>
<evidence type="ECO:0000256" key="3">
    <source>
        <dbReference type="ARBA" id="ARBA00022729"/>
    </source>
</evidence>
<gene>
    <name evidence="10" type="primary">IL9R</name>
</gene>
<keyword evidence="5" id="KW-0472">Membrane</keyword>
<dbReference type="GeneID" id="101645526"/>
<name>A0ABM0IRM4_ECHTE</name>
<dbReference type="Gene3D" id="2.60.40.10">
    <property type="entry name" value="Immunoglobulins"/>
    <property type="match status" value="1"/>
</dbReference>
<keyword evidence="3" id="KW-0732">Signal</keyword>
<dbReference type="RefSeq" id="XP_004706159.1">
    <property type="nucleotide sequence ID" value="XM_004706102.1"/>
</dbReference>
<keyword evidence="4" id="KW-1133">Transmembrane helix</keyword>
<evidence type="ECO:0000313" key="10">
    <source>
        <dbReference type="RefSeq" id="XP_004706159.1"/>
    </source>
</evidence>
<evidence type="ECO:0000256" key="2">
    <source>
        <dbReference type="ARBA" id="ARBA00022692"/>
    </source>
</evidence>
<evidence type="ECO:0000256" key="4">
    <source>
        <dbReference type="ARBA" id="ARBA00022989"/>
    </source>
</evidence>
<dbReference type="Proteomes" id="UP000694863">
    <property type="component" value="Unplaced"/>
</dbReference>
<dbReference type="InterPro" id="IPR003531">
    <property type="entry name" value="Hempt_rcpt_S_F1_CS"/>
</dbReference>
<dbReference type="PANTHER" id="PTHR23037:SF29">
    <property type="entry name" value="INTERLEUKIN-9 RECEPTOR"/>
    <property type="match status" value="1"/>
</dbReference>
<evidence type="ECO:0000256" key="1">
    <source>
        <dbReference type="ARBA" id="ARBA00004479"/>
    </source>
</evidence>
<protein>
    <submittedName>
        <fullName evidence="10">Interleukin-9 receptor</fullName>
    </submittedName>
</protein>
<keyword evidence="7" id="KW-0325">Glycoprotein</keyword>
<dbReference type="PANTHER" id="PTHR23037">
    <property type="entry name" value="CYTOKINE RECEPTOR"/>
    <property type="match status" value="1"/>
</dbReference>
<dbReference type="InterPro" id="IPR003961">
    <property type="entry name" value="FN3_dom"/>
</dbReference>
<evidence type="ECO:0000313" key="9">
    <source>
        <dbReference type="Proteomes" id="UP000694863"/>
    </source>
</evidence>
<reference evidence="10" key="1">
    <citation type="submission" date="2025-08" db="UniProtKB">
        <authorList>
            <consortium name="RefSeq"/>
        </authorList>
    </citation>
    <scope>IDENTIFICATION</scope>
</reference>
<dbReference type="InterPro" id="IPR036116">
    <property type="entry name" value="FN3_sf"/>
</dbReference>
<evidence type="ECO:0000259" key="8">
    <source>
        <dbReference type="PROSITE" id="PS50853"/>
    </source>
</evidence>
<keyword evidence="9" id="KW-1185">Reference proteome</keyword>
<dbReference type="PROSITE" id="PS50853">
    <property type="entry name" value="FN3"/>
    <property type="match status" value="1"/>
</dbReference>
<feature type="domain" description="Fibronectin type-III" evidence="8">
    <location>
        <begin position="109"/>
        <end position="218"/>
    </location>
</feature>
<dbReference type="PROSITE" id="PS01355">
    <property type="entry name" value="HEMATOPO_REC_S_F1"/>
    <property type="match status" value="1"/>
</dbReference>
<evidence type="ECO:0000256" key="7">
    <source>
        <dbReference type="ARBA" id="ARBA00023180"/>
    </source>
</evidence>
<evidence type="ECO:0000256" key="5">
    <source>
        <dbReference type="ARBA" id="ARBA00023136"/>
    </source>
</evidence>
<organism evidence="9 10">
    <name type="scientific">Echinops telfairi</name>
    <name type="common">Lesser hedgehog tenrec</name>
    <dbReference type="NCBI Taxonomy" id="9371"/>
    <lineage>
        <taxon>Eukaryota</taxon>
        <taxon>Metazoa</taxon>
        <taxon>Chordata</taxon>
        <taxon>Craniata</taxon>
        <taxon>Vertebrata</taxon>
        <taxon>Euteleostomi</taxon>
        <taxon>Mammalia</taxon>
        <taxon>Eutheria</taxon>
        <taxon>Afrotheria</taxon>
        <taxon>Tenrecidae</taxon>
        <taxon>Tenrecinae</taxon>
        <taxon>Echinops</taxon>
    </lineage>
</organism>
<dbReference type="InterPro" id="IPR013783">
    <property type="entry name" value="Ig-like_fold"/>
</dbReference>
<proteinExistence type="predicted"/>
<keyword evidence="6 10" id="KW-0675">Receptor</keyword>